<reference evidence="3" key="1">
    <citation type="submission" date="2022-11" db="UniProtKB">
        <authorList>
            <consortium name="WormBaseParasite"/>
        </authorList>
    </citation>
    <scope>IDENTIFICATION</scope>
</reference>
<accession>A0A915K498</accession>
<dbReference type="WBParaSite" id="nRc.2.0.1.t33158-RA">
    <property type="protein sequence ID" value="nRc.2.0.1.t33158-RA"/>
    <property type="gene ID" value="nRc.2.0.1.g33158"/>
</dbReference>
<feature type="compositionally biased region" description="Polar residues" evidence="1">
    <location>
        <begin position="1"/>
        <end position="27"/>
    </location>
</feature>
<evidence type="ECO:0000313" key="2">
    <source>
        <dbReference type="Proteomes" id="UP000887565"/>
    </source>
</evidence>
<evidence type="ECO:0000313" key="3">
    <source>
        <dbReference type="WBParaSite" id="nRc.2.0.1.t33158-RA"/>
    </source>
</evidence>
<proteinExistence type="predicted"/>
<dbReference type="Proteomes" id="UP000887565">
    <property type="component" value="Unplaced"/>
</dbReference>
<organism evidence="2 3">
    <name type="scientific">Romanomermis culicivorax</name>
    <name type="common">Nematode worm</name>
    <dbReference type="NCBI Taxonomy" id="13658"/>
    <lineage>
        <taxon>Eukaryota</taxon>
        <taxon>Metazoa</taxon>
        <taxon>Ecdysozoa</taxon>
        <taxon>Nematoda</taxon>
        <taxon>Enoplea</taxon>
        <taxon>Dorylaimia</taxon>
        <taxon>Mermithida</taxon>
        <taxon>Mermithoidea</taxon>
        <taxon>Mermithidae</taxon>
        <taxon>Romanomermis</taxon>
    </lineage>
</organism>
<name>A0A915K498_ROMCU</name>
<sequence length="76" mass="7981">MTDVSGQRISGRVGSSSKNTESGQRPLTSDRPGTRARRSDHGIVVPGSVLPNWKAKIGQRTRDLAIPGGLVAAEGE</sequence>
<keyword evidence="2" id="KW-1185">Reference proteome</keyword>
<feature type="region of interest" description="Disordered" evidence="1">
    <location>
        <begin position="1"/>
        <end position="41"/>
    </location>
</feature>
<evidence type="ECO:0000256" key="1">
    <source>
        <dbReference type="SAM" id="MobiDB-lite"/>
    </source>
</evidence>
<protein>
    <submittedName>
        <fullName evidence="3">Uncharacterized protein</fullName>
    </submittedName>
</protein>
<dbReference type="AlphaFoldDB" id="A0A915K498"/>